<dbReference type="Pfam" id="PF07366">
    <property type="entry name" value="SnoaL"/>
    <property type="match status" value="1"/>
</dbReference>
<dbReference type="AlphaFoldDB" id="A0A9P9EFT4"/>
<dbReference type="Proteomes" id="UP000738349">
    <property type="component" value="Unassembled WGS sequence"/>
</dbReference>
<dbReference type="Gene3D" id="3.10.450.50">
    <property type="match status" value="2"/>
</dbReference>
<dbReference type="InterPro" id="IPR009959">
    <property type="entry name" value="Cyclase_SnoaL-like"/>
</dbReference>
<comment type="caution">
    <text evidence="1">The sequence shown here is derived from an EMBL/GenBank/DDBJ whole genome shotgun (WGS) entry which is preliminary data.</text>
</comment>
<proteinExistence type="predicted"/>
<dbReference type="EMBL" id="JAGMUV010000013">
    <property type="protein sequence ID" value="KAH7136319.1"/>
    <property type="molecule type" value="Genomic_DNA"/>
</dbReference>
<dbReference type="OrthoDB" id="2830113at2759"/>
<accession>A0A9P9EFT4</accession>
<sequence>MTTTFCFRLGSIQKEPTLAMSQSKDPGTLFRDYIDALNRRDWDAICAKIGNGLLHERETVEDSLFLDELQLLTGAFPDATAEIHTLVVNEAAGQVAAIVHHKGSIPNGPSTEFVEFALCKLENGKFEEYTLFKDRRILEALKSGPTGASITDQVSHQANDVDLDAMYRQYINVINTQTMAERFPKYCQPRIIHNSRDLSLDEYRGFIESSFEEIKGLNFNVAKLVVDNKAQQVAAKILLTGRPVKEFRGLQPTGRDVEFSEWVFYELQDGKIAKVWSALDLFAYEACLDPPDDTPRGWWFERN</sequence>
<evidence type="ECO:0000313" key="1">
    <source>
        <dbReference type="EMBL" id="KAH7136319.1"/>
    </source>
</evidence>
<evidence type="ECO:0000313" key="2">
    <source>
        <dbReference type="Proteomes" id="UP000738349"/>
    </source>
</evidence>
<keyword evidence="2" id="KW-1185">Reference proteome</keyword>
<organism evidence="1 2">
    <name type="scientific">Dactylonectria macrodidyma</name>
    <dbReference type="NCBI Taxonomy" id="307937"/>
    <lineage>
        <taxon>Eukaryota</taxon>
        <taxon>Fungi</taxon>
        <taxon>Dikarya</taxon>
        <taxon>Ascomycota</taxon>
        <taxon>Pezizomycotina</taxon>
        <taxon>Sordariomycetes</taxon>
        <taxon>Hypocreomycetidae</taxon>
        <taxon>Hypocreales</taxon>
        <taxon>Nectriaceae</taxon>
        <taxon>Dactylonectria</taxon>
    </lineage>
</organism>
<dbReference type="GO" id="GO:0030638">
    <property type="term" value="P:polyketide metabolic process"/>
    <property type="evidence" value="ECO:0007669"/>
    <property type="project" value="InterPro"/>
</dbReference>
<protein>
    <submittedName>
        <fullName evidence="1">SnoaL-like polyketide cyclase-domain-containing protein</fullName>
    </submittedName>
</protein>
<name>A0A9P9EFT4_9HYPO</name>
<reference evidence="1" key="1">
    <citation type="journal article" date="2021" name="Nat. Commun.">
        <title>Genetic determinants of endophytism in the Arabidopsis root mycobiome.</title>
        <authorList>
            <person name="Mesny F."/>
            <person name="Miyauchi S."/>
            <person name="Thiergart T."/>
            <person name="Pickel B."/>
            <person name="Atanasova L."/>
            <person name="Karlsson M."/>
            <person name="Huettel B."/>
            <person name="Barry K.W."/>
            <person name="Haridas S."/>
            <person name="Chen C."/>
            <person name="Bauer D."/>
            <person name="Andreopoulos W."/>
            <person name="Pangilinan J."/>
            <person name="LaButti K."/>
            <person name="Riley R."/>
            <person name="Lipzen A."/>
            <person name="Clum A."/>
            <person name="Drula E."/>
            <person name="Henrissat B."/>
            <person name="Kohler A."/>
            <person name="Grigoriev I.V."/>
            <person name="Martin F.M."/>
            <person name="Hacquard S."/>
        </authorList>
    </citation>
    <scope>NUCLEOTIDE SEQUENCE</scope>
    <source>
        <strain evidence="1">MPI-CAGE-AT-0147</strain>
    </source>
</reference>
<dbReference type="SUPFAM" id="SSF54427">
    <property type="entry name" value="NTF2-like"/>
    <property type="match status" value="2"/>
</dbReference>
<gene>
    <name evidence="1" type="ORF">EDB81DRAFT_801947</name>
</gene>
<dbReference type="InterPro" id="IPR032710">
    <property type="entry name" value="NTF2-like_dom_sf"/>
</dbReference>